<dbReference type="Proteomes" id="UP000314986">
    <property type="component" value="Unassembled WGS sequence"/>
</dbReference>
<feature type="compositionally biased region" description="Pro residues" evidence="1">
    <location>
        <begin position="561"/>
        <end position="572"/>
    </location>
</feature>
<evidence type="ECO:0000313" key="3">
    <source>
        <dbReference type="Proteomes" id="UP000314986"/>
    </source>
</evidence>
<feature type="region of interest" description="Disordered" evidence="1">
    <location>
        <begin position="133"/>
        <end position="178"/>
    </location>
</feature>
<protein>
    <submittedName>
        <fullName evidence="2">Uncharacterized protein</fullName>
    </submittedName>
</protein>
<dbReference type="FunCoup" id="A0A4W3JLP3">
    <property type="interactions" value="409"/>
</dbReference>
<reference evidence="2" key="5">
    <citation type="submission" date="2025-09" db="UniProtKB">
        <authorList>
            <consortium name="Ensembl"/>
        </authorList>
    </citation>
    <scope>IDENTIFICATION</scope>
</reference>
<feature type="compositionally biased region" description="Polar residues" evidence="1">
    <location>
        <begin position="389"/>
        <end position="408"/>
    </location>
</feature>
<dbReference type="GO" id="GO:0071539">
    <property type="term" value="P:protein localization to centrosome"/>
    <property type="evidence" value="ECO:0007669"/>
    <property type="project" value="TreeGrafter"/>
</dbReference>
<feature type="compositionally biased region" description="Low complexity" evidence="1">
    <location>
        <begin position="460"/>
        <end position="473"/>
    </location>
</feature>
<keyword evidence="3" id="KW-1185">Reference proteome</keyword>
<dbReference type="PANTHER" id="PTHR15732:SF4">
    <property type="entry name" value="PROTEIN MOONRAKER"/>
    <property type="match status" value="1"/>
</dbReference>
<dbReference type="AlphaFoldDB" id="A0A4W3JLP3"/>
<evidence type="ECO:0000313" key="2">
    <source>
        <dbReference type="Ensembl" id="ENSCMIP00000043527.1"/>
    </source>
</evidence>
<feature type="region of interest" description="Disordered" evidence="1">
    <location>
        <begin position="388"/>
        <end position="484"/>
    </location>
</feature>
<sequence>MAANAQHQHPQFESLARDIGTWIPTKTAGQHVGRSEQSGVQLYKTQLQFNKAISGEASNLAMRFSEPSPIIIEKLRKPNESSVHLNAGRSSDDGLQFSAVSEDKLNAAVKMAKRDLRRRQLEEKVKDYVYKRGQTRTEVPKPPGRGKAKPVENVAEGKSQSKGKNFVKPGRRDSKEEFTESGARVYIYTPDFSQTRLAQSDSPLSREEPTRDPGHQLNRPRVSNRNKDIQEIHRLRSELSKYIQKIEELARKEKCVDVLDPDEEHRAQKKRQEQGIRSARMLYVLQQQANEIQEEIEKEHPPGIKHTKKSRAMSRLVAAHRGAIRALQLLVNQQMEQQVPVQCKELGQLIRQLSLCSARLETDLDASLSDSIIDVLQQVEDLDWELGKQQPQNKSYEASQKAQSSSLLNRVKPQGQRRSGSAERSRKLPVTGSPKQLSPARRPLTDDNQNSPESLRQQCSDQTSQSHSRQQQQKDGPPIPERNTNLKAGLEASHRAGTSKKGVAEKSATSVKKGALLANKLQPEGQKAARPLVKNVSFQKTTLSSRLKKTQATSKESRLPWIPPNPTSPPGCPQRALWKKQGAKVRSSSPKPTGGGERTQVEQDRKEAAETEAIRLAWLDSETARRMQELNQLCKQEMDRIQKMRPESRSPSKLVSKAEEEIQGRLQPLLDKVQNLTDSWEKRERVKDGSLQQQLSSQVTNKVNNNPCILYCAFQIGKMSQNASQDLL</sequence>
<dbReference type="STRING" id="7868.ENSCMIP00000043527"/>
<evidence type="ECO:0000256" key="1">
    <source>
        <dbReference type="SAM" id="MobiDB-lite"/>
    </source>
</evidence>
<accession>A0A4W3JLP3</accession>
<reference evidence="3" key="3">
    <citation type="journal article" date="2014" name="Nature">
        <title>Elephant shark genome provides unique insights into gnathostome evolution.</title>
        <authorList>
            <consortium name="International Elephant Shark Genome Sequencing Consortium"/>
            <person name="Venkatesh B."/>
            <person name="Lee A.P."/>
            <person name="Ravi V."/>
            <person name="Maurya A.K."/>
            <person name="Lian M.M."/>
            <person name="Swann J.B."/>
            <person name="Ohta Y."/>
            <person name="Flajnik M.F."/>
            <person name="Sutoh Y."/>
            <person name="Kasahara M."/>
            <person name="Hoon S."/>
            <person name="Gangu V."/>
            <person name="Roy S.W."/>
            <person name="Irimia M."/>
            <person name="Korzh V."/>
            <person name="Kondrychyn I."/>
            <person name="Lim Z.W."/>
            <person name="Tay B.H."/>
            <person name="Tohari S."/>
            <person name="Kong K.W."/>
            <person name="Ho S."/>
            <person name="Lorente-Galdos B."/>
            <person name="Quilez J."/>
            <person name="Marques-Bonet T."/>
            <person name="Raney B.J."/>
            <person name="Ingham P.W."/>
            <person name="Tay A."/>
            <person name="Hillier L.W."/>
            <person name="Minx P."/>
            <person name="Boehm T."/>
            <person name="Wilson R.K."/>
            <person name="Brenner S."/>
            <person name="Warren W.C."/>
        </authorList>
    </citation>
    <scope>NUCLEOTIDE SEQUENCE [LARGE SCALE GENOMIC DNA]</scope>
</reference>
<dbReference type="InParanoid" id="A0A4W3JLP3"/>
<reference evidence="2" key="4">
    <citation type="submission" date="2025-08" db="UniProtKB">
        <authorList>
            <consortium name="Ensembl"/>
        </authorList>
    </citation>
    <scope>IDENTIFICATION</scope>
</reference>
<feature type="region of interest" description="Disordered" evidence="1">
    <location>
        <begin position="543"/>
        <end position="608"/>
    </location>
</feature>
<reference evidence="3" key="1">
    <citation type="journal article" date="2006" name="Science">
        <title>Ancient noncoding elements conserved in the human genome.</title>
        <authorList>
            <person name="Venkatesh B."/>
            <person name="Kirkness E.F."/>
            <person name="Loh Y.H."/>
            <person name="Halpern A.L."/>
            <person name="Lee A.P."/>
            <person name="Johnson J."/>
            <person name="Dandona N."/>
            <person name="Viswanathan L.D."/>
            <person name="Tay A."/>
            <person name="Venter J.C."/>
            <person name="Strausberg R.L."/>
            <person name="Brenner S."/>
        </authorList>
    </citation>
    <scope>NUCLEOTIDE SEQUENCE [LARGE SCALE GENOMIC DNA]</scope>
</reference>
<feature type="compositionally biased region" description="Basic and acidic residues" evidence="1">
    <location>
        <begin position="599"/>
        <end position="608"/>
    </location>
</feature>
<proteinExistence type="predicted"/>
<name>A0A4W3JLP3_CALMI</name>
<feature type="compositionally biased region" description="Polar residues" evidence="1">
    <location>
        <begin position="446"/>
        <end position="459"/>
    </location>
</feature>
<dbReference type="GeneTree" id="ENSGT00390000009714"/>
<dbReference type="OMA" id="HTRVAND"/>
<feature type="compositionally biased region" description="Polar residues" evidence="1">
    <location>
        <begin position="191"/>
        <end position="203"/>
    </location>
</feature>
<dbReference type="GO" id="GO:0034451">
    <property type="term" value="C:centriolar satellite"/>
    <property type="evidence" value="ECO:0007669"/>
    <property type="project" value="TreeGrafter"/>
</dbReference>
<organism evidence="2 3">
    <name type="scientific">Callorhinchus milii</name>
    <name type="common">Ghost shark</name>
    <dbReference type="NCBI Taxonomy" id="7868"/>
    <lineage>
        <taxon>Eukaryota</taxon>
        <taxon>Metazoa</taxon>
        <taxon>Chordata</taxon>
        <taxon>Craniata</taxon>
        <taxon>Vertebrata</taxon>
        <taxon>Chondrichthyes</taxon>
        <taxon>Holocephali</taxon>
        <taxon>Chimaeriformes</taxon>
        <taxon>Callorhinchidae</taxon>
        <taxon>Callorhinchus</taxon>
    </lineage>
</organism>
<feature type="compositionally biased region" description="Polar residues" evidence="1">
    <location>
        <begin position="543"/>
        <end position="554"/>
    </location>
</feature>
<dbReference type="InterPro" id="IPR031447">
    <property type="entry name" value="MNR"/>
</dbReference>
<reference evidence="3" key="2">
    <citation type="journal article" date="2007" name="PLoS Biol.">
        <title>Survey sequencing and comparative analysis of the elephant shark (Callorhinchus milii) genome.</title>
        <authorList>
            <person name="Venkatesh B."/>
            <person name="Kirkness E.F."/>
            <person name="Loh Y.H."/>
            <person name="Halpern A.L."/>
            <person name="Lee A.P."/>
            <person name="Johnson J."/>
            <person name="Dandona N."/>
            <person name="Viswanathan L.D."/>
            <person name="Tay A."/>
            <person name="Venter J.C."/>
            <person name="Strausberg R.L."/>
            <person name="Brenner S."/>
        </authorList>
    </citation>
    <scope>NUCLEOTIDE SEQUENCE [LARGE SCALE GENOMIC DNA]</scope>
</reference>
<feature type="region of interest" description="Disordered" evidence="1">
    <location>
        <begin position="190"/>
        <end position="226"/>
    </location>
</feature>
<dbReference type="Ensembl" id="ENSCMIT00000044149.1">
    <property type="protein sequence ID" value="ENSCMIP00000043527.1"/>
    <property type="gene ID" value="ENSCMIG00000018053.1"/>
</dbReference>
<dbReference type="GO" id="GO:0007099">
    <property type="term" value="P:centriole replication"/>
    <property type="evidence" value="ECO:0007669"/>
    <property type="project" value="InterPro"/>
</dbReference>
<feature type="compositionally biased region" description="Basic and acidic residues" evidence="1">
    <location>
        <begin position="204"/>
        <end position="214"/>
    </location>
</feature>
<dbReference type="Pfam" id="PF15718">
    <property type="entry name" value="MNR"/>
    <property type="match status" value="2"/>
</dbReference>
<dbReference type="PANTHER" id="PTHR15732">
    <property type="entry name" value="PROTEIN MOONRAKER"/>
    <property type="match status" value="1"/>
</dbReference>